<comment type="pathway">
    <text evidence="5 15">Amino-acid biosynthesis; L-histidine biosynthesis; L-histidine from 5-phospho-alpha-D-ribose 1-diphosphate: step 2/9.</text>
</comment>
<dbReference type="Gene3D" id="3.10.20.810">
    <property type="entry name" value="Phosphoribosyl-AMP cyclohydrolase"/>
    <property type="match status" value="1"/>
</dbReference>
<evidence type="ECO:0000313" key="17">
    <source>
        <dbReference type="EMBL" id="MEB3103168.1"/>
    </source>
</evidence>
<comment type="pathway">
    <text evidence="4 15">Amino-acid biosynthesis; L-histidine biosynthesis; L-histidine from 5-phospho-alpha-D-ribose 1-diphosphate: step 3/9.</text>
</comment>
<reference evidence="17" key="1">
    <citation type="submission" date="2023-12" db="EMBL/GenBank/DDBJ databases">
        <title>Fervidustalea candida gen. nov., sp. nov., a novel member of the family Paenibacillaceae isolated from a geothermal area.</title>
        <authorList>
            <person name="Li W.-J."/>
            <person name="Jiao J.-Y."/>
            <person name="Chen Y."/>
        </authorList>
    </citation>
    <scope>NUCLEOTIDE SEQUENCE</scope>
    <source>
        <strain evidence="17">SYSU GA230002</strain>
    </source>
</reference>
<keyword evidence="18" id="KW-1185">Reference proteome</keyword>
<dbReference type="Pfam" id="PF01502">
    <property type="entry name" value="PRA-CH"/>
    <property type="match status" value="1"/>
</dbReference>
<comment type="caution">
    <text evidence="17">The sequence shown here is derived from an EMBL/GenBank/DDBJ whole genome shotgun (WGS) entry which is preliminary data.</text>
</comment>
<comment type="catalytic activity">
    <reaction evidence="2 15">
        <text>1-(5-phospho-beta-D-ribosyl)-ATP + H2O = 1-(5-phospho-beta-D-ribosyl)-5'-AMP + diphosphate + H(+)</text>
        <dbReference type="Rhea" id="RHEA:22828"/>
        <dbReference type="ChEBI" id="CHEBI:15377"/>
        <dbReference type="ChEBI" id="CHEBI:15378"/>
        <dbReference type="ChEBI" id="CHEBI:33019"/>
        <dbReference type="ChEBI" id="CHEBI:59457"/>
        <dbReference type="ChEBI" id="CHEBI:73183"/>
        <dbReference type="EC" id="3.6.1.31"/>
    </reaction>
</comment>
<keyword evidence="14 15" id="KW-0511">Multifunctional enzyme</keyword>
<dbReference type="HAMAP" id="MF_01021">
    <property type="entry name" value="HisI"/>
    <property type="match status" value="1"/>
</dbReference>
<dbReference type="InterPro" id="IPR008179">
    <property type="entry name" value="HisE"/>
</dbReference>
<feature type="region of interest" description="Phosphoribosyl-ATP pyrophosphohydrolase" evidence="15">
    <location>
        <begin position="154"/>
        <end position="250"/>
    </location>
</feature>
<dbReference type="NCBIfam" id="NF000768">
    <property type="entry name" value="PRK00051.1"/>
    <property type="match status" value="1"/>
</dbReference>
<gene>
    <name evidence="15 17" type="primary">hisIE</name>
    <name evidence="15" type="synonym">hisI</name>
    <name evidence="17" type="ORF">VF724_16130</name>
</gene>
<evidence type="ECO:0000256" key="6">
    <source>
        <dbReference type="ARBA" id="ARBA00007731"/>
    </source>
</evidence>
<dbReference type="InterPro" id="IPR026660">
    <property type="entry name" value="PRA-CH"/>
</dbReference>
<comment type="subcellular location">
    <subcellularLocation>
        <location evidence="3 15">Cytoplasm</location>
    </subcellularLocation>
</comment>
<evidence type="ECO:0000256" key="15">
    <source>
        <dbReference type="HAMAP-Rule" id="MF_01019"/>
    </source>
</evidence>
<organism evidence="17 18">
    <name type="scientific">Ferviditalea candida</name>
    <dbReference type="NCBI Taxonomy" id="3108399"/>
    <lineage>
        <taxon>Bacteria</taxon>
        <taxon>Bacillati</taxon>
        <taxon>Bacillota</taxon>
        <taxon>Bacilli</taxon>
        <taxon>Bacillales</taxon>
        <taxon>Paenibacillaceae</taxon>
        <taxon>Ferviditalea</taxon>
    </lineage>
</organism>
<dbReference type="EMBL" id="JAYJLD010000029">
    <property type="protein sequence ID" value="MEB3103168.1"/>
    <property type="molecule type" value="Genomic_DNA"/>
</dbReference>
<evidence type="ECO:0000256" key="13">
    <source>
        <dbReference type="ARBA" id="ARBA00023102"/>
    </source>
</evidence>
<comment type="catalytic activity">
    <reaction evidence="1 15">
        <text>1-(5-phospho-beta-D-ribosyl)-5'-AMP + H2O = 1-(5-phospho-beta-D-ribosyl)-5-[(5-phospho-beta-D-ribosylamino)methylideneamino]imidazole-4-carboxamide</text>
        <dbReference type="Rhea" id="RHEA:20049"/>
        <dbReference type="ChEBI" id="CHEBI:15377"/>
        <dbReference type="ChEBI" id="CHEBI:58435"/>
        <dbReference type="ChEBI" id="CHEBI:59457"/>
        <dbReference type="EC" id="3.5.4.19"/>
    </reaction>
</comment>
<dbReference type="HAMAP" id="MF_01019">
    <property type="entry name" value="HisIE"/>
    <property type="match status" value="1"/>
</dbReference>
<feature type="region of interest" description="Phosphoribosyl-AMP cyclohydrolase" evidence="15">
    <location>
        <begin position="1"/>
        <end position="153"/>
    </location>
</feature>
<evidence type="ECO:0000313" key="18">
    <source>
        <dbReference type="Proteomes" id="UP001310386"/>
    </source>
</evidence>
<evidence type="ECO:0000256" key="1">
    <source>
        <dbReference type="ARBA" id="ARBA00000024"/>
    </source>
</evidence>
<keyword evidence="8 15" id="KW-0963">Cytoplasm</keyword>
<evidence type="ECO:0000256" key="14">
    <source>
        <dbReference type="ARBA" id="ARBA00023268"/>
    </source>
</evidence>
<evidence type="ECO:0000256" key="10">
    <source>
        <dbReference type="ARBA" id="ARBA00022741"/>
    </source>
</evidence>
<dbReference type="GO" id="GO:0004635">
    <property type="term" value="F:phosphoribosyl-AMP cyclohydrolase activity"/>
    <property type="evidence" value="ECO:0007669"/>
    <property type="project" value="UniProtKB-EC"/>
</dbReference>
<evidence type="ECO:0000256" key="4">
    <source>
        <dbReference type="ARBA" id="ARBA00005169"/>
    </source>
</evidence>
<evidence type="ECO:0000256" key="9">
    <source>
        <dbReference type="ARBA" id="ARBA00022605"/>
    </source>
</evidence>
<sequence>MTEGILQENLRETLQELMEQIRWDTAGLVPAVVQDAVGKDVLMLAYMNRESLVKSVETGQTWFWSRSRSELWNKGATSGHVQKIKSLKFDCDADTLLVQVEQTGPACHTGKYSCFYRELPLGGGKSQQAAEQEAAAGSPAEANGIRGGERFQILAALESLIAQRDAERPEGAYTTYLFEKGLDKILKKVGEETAEVIIAAKNRSNEELRFEVSDLIFHLLVLLRDAKLPLDDVLNELNSRHIRKPKGEFR</sequence>
<evidence type="ECO:0000256" key="2">
    <source>
        <dbReference type="ARBA" id="ARBA00001460"/>
    </source>
</evidence>
<dbReference type="InterPro" id="IPR023019">
    <property type="entry name" value="His_synth_HisIE"/>
</dbReference>
<dbReference type="SUPFAM" id="SSF101386">
    <property type="entry name" value="all-alpha NTP pyrophosphatases"/>
    <property type="match status" value="1"/>
</dbReference>
<evidence type="ECO:0000256" key="11">
    <source>
        <dbReference type="ARBA" id="ARBA00022801"/>
    </source>
</evidence>
<dbReference type="HAMAP" id="MF_01020">
    <property type="entry name" value="HisE"/>
    <property type="match status" value="1"/>
</dbReference>
<feature type="domain" description="Phosphoribosyl-AMP cyclohydrolase" evidence="16">
    <location>
        <begin position="43"/>
        <end position="116"/>
    </location>
</feature>
<comment type="similarity">
    <text evidence="6 15">In the C-terminal section; belongs to the PRA-PH family.</text>
</comment>
<dbReference type="EC" id="3.5.4.19" evidence="15"/>
<proteinExistence type="inferred from homology"/>
<dbReference type="InterPro" id="IPR038019">
    <property type="entry name" value="PRib_AMP_CycHydrolase_sf"/>
</dbReference>
<dbReference type="Gene3D" id="1.10.287.1080">
    <property type="entry name" value="MazG-like"/>
    <property type="match status" value="1"/>
</dbReference>
<evidence type="ECO:0000256" key="5">
    <source>
        <dbReference type="ARBA" id="ARBA00005204"/>
    </source>
</evidence>
<evidence type="ECO:0000259" key="16">
    <source>
        <dbReference type="Pfam" id="PF01502"/>
    </source>
</evidence>
<keyword evidence="13 15" id="KW-0368">Histidine biosynthesis</keyword>
<keyword evidence="11 15" id="KW-0378">Hydrolase</keyword>
<comment type="similarity">
    <text evidence="7 15">In the N-terminal section; belongs to the PRA-CH family.</text>
</comment>
<keyword evidence="12 15" id="KW-0067">ATP-binding</keyword>
<dbReference type="Pfam" id="PF01503">
    <property type="entry name" value="PRA-PH"/>
    <property type="match status" value="1"/>
</dbReference>
<dbReference type="Proteomes" id="UP001310386">
    <property type="component" value="Unassembled WGS sequence"/>
</dbReference>
<dbReference type="NCBIfam" id="TIGR03188">
    <property type="entry name" value="histidine_hisI"/>
    <property type="match status" value="1"/>
</dbReference>
<dbReference type="InterPro" id="IPR021130">
    <property type="entry name" value="PRib-ATP_PPHydrolase-like"/>
</dbReference>
<name>A0ABU5ZKX0_9BACL</name>
<dbReference type="PANTHER" id="PTHR42945">
    <property type="entry name" value="HISTIDINE BIOSYNTHESIS BIFUNCTIONAL PROTEIN"/>
    <property type="match status" value="1"/>
</dbReference>
<evidence type="ECO:0000256" key="12">
    <source>
        <dbReference type="ARBA" id="ARBA00022840"/>
    </source>
</evidence>
<dbReference type="NCBIfam" id="NF002747">
    <property type="entry name" value="PRK02759.1"/>
    <property type="match status" value="1"/>
</dbReference>
<dbReference type="EC" id="3.6.1.31" evidence="15"/>
<dbReference type="SUPFAM" id="SSF141734">
    <property type="entry name" value="HisI-like"/>
    <property type="match status" value="1"/>
</dbReference>
<evidence type="ECO:0000256" key="7">
    <source>
        <dbReference type="ARBA" id="ARBA00008299"/>
    </source>
</evidence>
<accession>A0ABU5ZKX0</accession>
<keyword evidence="9 15" id="KW-0028">Amino-acid biosynthesis</keyword>
<keyword evidence="10 15" id="KW-0547">Nucleotide-binding</keyword>
<dbReference type="GO" id="GO:0004636">
    <property type="term" value="F:phosphoribosyl-ATP diphosphatase activity"/>
    <property type="evidence" value="ECO:0007669"/>
    <property type="project" value="UniProtKB-EC"/>
</dbReference>
<dbReference type="CDD" id="cd11534">
    <property type="entry name" value="NTP-PPase_HisIE_like"/>
    <property type="match status" value="1"/>
</dbReference>
<evidence type="ECO:0000256" key="3">
    <source>
        <dbReference type="ARBA" id="ARBA00004496"/>
    </source>
</evidence>
<evidence type="ECO:0000256" key="8">
    <source>
        <dbReference type="ARBA" id="ARBA00022490"/>
    </source>
</evidence>
<protein>
    <recommendedName>
        <fullName evidence="15">Histidine biosynthesis bifunctional protein HisIE</fullName>
    </recommendedName>
    <domain>
        <recommendedName>
            <fullName evidence="15">Phosphoribosyl-AMP cyclohydrolase</fullName>
            <shortName evidence="15">PRA-CH</shortName>
            <ecNumber evidence="15">3.5.4.19</ecNumber>
        </recommendedName>
    </domain>
    <domain>
        <recommendedName>
            <fullName evidence="15">Phosphoribosyl-ATP pyrophosphatase</fullName>
            <shortName evidence="15">PRA-PH</shortName>
            <ecNumber evidence="15">3.6.1.31</ecNumber>
        </recommendedName>
    </domain>
</protein>
<dbReference type="InterPro" id="IPR002496">
    <property type="entry name" value="PRib_AMP_CycHydrolase_dom"/>
</dbReference>
<dbReference type="PANTHER" id="PTHR42945:SF9">
    <property type="entry name" value="HISTIDINE BIOSYNTHESIS BIFUNCTIONAL PROTEIN HISIE"/>
    <property type="match status" value="1"/>
</dbReference>